<accession>A0A2P2P9X6</accession>
<reference evidence="1" key="1">
    <citation type="submission" date="2018-02" db="EMBL/GenBank/DDBJ databases">
        <title>Rhizophora mucronata_Transcriptome.</title>
        <authorList>
            <person name="Meera S.P."/>
            <person name="Sreeshan A."/>
            <person name="Augustine A."/>
        </authorList>
    </citation>
    <scope>NUCLEOTIDE SEQUENCE</scope>
    <source>
        <tissue evidence="1">Leaf</tissue>
    </source>
</reference>
<proteinExistence type="predicted"/>
<dbReference type="AlphaFoldDB" id="A0A2P2P9X6"/>
<organism evidence="1">
    <name type="scientific">Rhizophora mucronata</name>
    <name type="common">Asiatic mangrove</name>
    <dbReference type="NCBI Taxonomy" id="61149"/>
    <lineage>
        <taxon>Eukaryota</taxon>
        <taxon>Viridiplantae</taxon>
        <taxon>Streptophyta</taxon>
        <taxon>Embryophyta</taxon>
        <taxon>Tracheophyta</taxon>
        <taxon>Spermatophyta</taxon>
        <taxon>Magnoliopsida</taxon>
        <taxon>eudicotyledons</taxon>
        <taxon>Gunneridae</taxon>
        <taxon>Pentapetalae</taxon>
        <taxon>rosids</taxon>
        <taxon>fabids</taxon>
        <taxon>Malpighiales</taxon>
        <taxon>Rhizophoraceae</taxon>
        <taxon>Rhizophora</taxon>
    </lineage>
</organism>
<dbReference type="EMBL" id="GGEC01071013">
    <property type="protein sequence ID" value="MBX51497.1"/>
    <property type="molecule type" value="Transcribed_RNA"/>
</dbReference>
<protein>
    <submittedName>
        <fullName evidence="1">Uncharacterized protein</fullName>
    </submittedName>
</protein>
<evidence type="ECO:0000313" key="1">
    <source>
        <dbReference type="EMBL" id="MBX51497.1"/>
    </source>
</evidence>
<name>A0A2P2P9X6_RHIMU</name>
<sequence>MLYLKSLWLICYYFLICEANTCINVCCGA</sequence>